<dbReference type="InterPro" id="IPR007838">
    <property type="entry name" value="Cell_div_ZapA-like"/>
</dbReference>
<dbReference type="Proteomes" id="UP000199136">
    <property type="component" value="Unassembled WGS sequence"/>
</dbReference>
<dbReference type="Gene3D" id="6.10.250.790">
    <property type="match status" value="1"/>
</dbReference>
<dbReference type="GO" id="GO:0032153">
    <property type="term" value="C:cell division site"/>
    <property type="evidence" value="ECO:0007669"/>
    <property type="project" value="TreeGrafter"/>
</dbReference>
<evidence type="ECO:0000256" key="8">
    <source>
        <dbReference type="ARBA" id="ARBA00026068"/>
    </source>
</evidence>
<evidence type="ECO:0000256" key="2">
    <source>
        <dbReference type="ARBA" id="ARBA00015195"/>
    </source>
</evidence>
<dbReference type="Pfam" id="PF05164">
    <property type="entry name" value="ZapA"/>
    <property type="match status" value="1"/>
</dbReference>
<comment type="function">
    <text evidence="7">Activator of cell division through the inhibition of FtsZ GTPase activity, therefore promoting FtsZ assembly into bundles of protofilaments necessary for the formation of the division Z ring. It is recruited early at mid-cell but it is not essential for cell division.</text>
</comment>
<keyword evidence="6" id="KW-0131">Cell cycle</keyword>
<accession>A0A1I5W5W3</accession>
<evidence type="ECO:0000256" key="6">
    <source>
        <dbReference type="ARBA" id="ARBA00023306"/>
    </source>
</evidence>
<evidence type="ECO:0000256" key="9">
    <source>
        <dbReference type="ARBA" id="ARBA00033158"/>
    </source>
</evidence>
<dbReference type="InterPro" id="IPR053712">
    <property type="entry name" value="Bac_CellDiv_Activator"/>
</dbReference>
<name>A0A1I5W5W3_9LACT</name>
<evidence type="ECO:0000313" key="12">
    <source>
        <dbReference type="Proteomes" id="UP000199136"/>
    </source>
</evidence>
<keyword evidence="5" id="KW-0717">Septation</keyword>
<feature type="coiled-coil region" evidence="10">
    <location>
        <begin position="28"/>
        <end position="93"/>
    </location>
</feature>
<gene>
    <name evidence="11" type="ORF">SAMN04488506_0790</name>
</gene>
<proteinExistence type="predicted"/>
<keyword evidence="4 11" id="KW-0132">Cell division</keyword>
<evidence type="ECO:0000256" key="4">
    <source>
        <dbReference type="ARBA" id="ARBA00022618"/>
    </source>
</evidence>
<organism evidence="11 12">
    <name type="scientific">Desemzia incerta</name>
    <dbReference type="NCBI Taxonomy" id="82801"/>
    <lineage>
        <taxon>Bacteria</taxon>
        <taxon>Bacillati</taxon>
        <taxon>Bacillota</taxon>
        <taxon>Bacilli</taxon>
        <taxon>Lactobacillales</taxon>
        <taxon>Carnobacteriaceae</taxon>
        <taxon>Desemzia</taxon>
    </lineage>
</organism>
<dbReference type="EMBL" id="FOXW01000002">
    <property type="protein sequence ID" value="SFQ15119.1"/>
    <property type="molecule type" value="Genomic_DNA"/>
</dbReference>
<dbReference type="STRING" id="82801.SAMN04488506_0790"/>
<dbReference type="GO" id="GO:0043093">
    <property type="term" value="P:FtsZ-dependent cytokinesis"/>
    <property type="evidence" value="ECO:0007669"/>
    <property type="project" value="TreeGrafter"/>
</dbReference>
<evidence type="ECO:0000256" key="10">
    <source>
        <dbReference type="SAM" id="Coils"/>
    </source>
</evidence>
<dbReference type="PANTHER" id="PTHR34981:SF1">
    <property type="entry name" value="CELL DIVISION PROTEIN ZAPA"/>
    <property type="match status" value="1"/>
</dbReference>
<keyword evidence="12" id="KW-1185">Reference proteome</keyword>
<dbReference type="AlphaFoldDB" id="A0A1I5W5W3"/>
<evidence type="ECO:0000256" key="7">
    <source>
        <dbReference type="ARBA" id="ARBA00024910"/>
    </source>
</evidence>
<evidence type="ECO:0000256" key="3">
    <source>
        <dbReference type="ARBA" id="ARBA00022490"/>
    </source>
</evidence>
<keyword evidence="3" id="KW-0963">Cytoplasm</keyword>
<comment type="subcellular location">
    <subcellularLocation>
        <location evidence="1">Cytoplasm</location>
    </subcellularLocation>
</comment>
<evidence type="ECO:0000313" key="11">
    <source>
        <dbReference type="EMBL" id="SFQ15119.1"/>
    </source>
</evidence>
<dbReference type="SUPFAM" id="SSF102829">
    <property type="entry name" value="Cell division protein ZapA-like"/>
    <property type="match status" value="1"/>
</dbReference>
<protein>
    <recommendedName>
        <fullName evidence="2">Cell division protein ZapA</fullName>
    </recommendedName>
    <alternativeName>
        <fullName evidence="9">Z ring-associated protein ZapA</fullName>
    </alternativeName>
</protein>
<dbReference type="RefSeq" id="WP_092479845.1">
    <property type="nucleotide sequence ID" value="NZ_CP126128.1"/>
</dbReference>
<evidence type="ECO:0000256" key="1">
    <source>
        <dbReference type="ARBA" id="ARBA00004496"/>
    </source>
</evidence>
<dbReference type="GO" id="GO:0000917">
    <property type="term" value="P:division septum assembly"/>
    <property type="evidence" value="ECO:0007669"/>
    <property type="project" value="UniProtKB-KW"/>
</dbReference>
<comment type="subunit">
    <text evidence="8">Homodimer. Interacts with FtsZ.</text>
</comment>
<dbReference type="PANTHER" id="PTHR34981">
    <property type="entry name" value="CELL DIVISION PROTEIN ZAPA"/>
    <property type="match status" value="1"/>
</dbReference>
<evidence type="ECO:0000256" key="5">
    <source>
        <dbReference type="ARBA" id="ARBA00023210"/>
    </source>
</evidence>
<dbReference type="OrthoDB" id="2139724at2"/>
<sequence>MSKDKIRYKATIAGKEYTIIGARSVQHLQVVEKTIDEQLKQIEKLTKGLDPERRAVLAAVNAVSDQIEMQIKMQQMEKELEQLREEVKNLQHTNLNEE</sequence>
<reference evidence="11 12" key="1">
    <citation type="submission" date="2016-10" db="EMBL/GenBank/DDBJ databases">
        <authorList>
            <person name="de Groot N.N."/>
        </authorList>
    </citation>
    <scope>NUCLEOTIDE SEQUENCE [LARGE SCALE GENOMIC DNA]</scope>
    <source>
        <strain evidence="11 12">DSM 20581</strain>
    </source>
</reference>
<dbReference type="GO" id="GO:0005829">
    <property type="term" value="C:cytosol"/>
    <property type="evidence" value="ECO:0007669"/>
    <property type="project" value="TreeGrafter"/>
</dbReference>
<dbReference type="GO" id="GO:0030428">
    <property type="term" value="C:cell septum"/>
    <property type="evidence" value="ECO:0007669"/>
    <property type="project" value="TreeGrafter"/>
</dbReference>
<dbReference type="GO" id="GO:0000921">
    <property type="term" value="P:septin ring assembly"/>
    <property type="evidence" value="ECO:0007669"/>
    <property type="project" value="TreeGrafter"/>
</dbReference>
<keyword evidence="10" id="KW-0175">Coiled coil</keyword>
<dbReference type="InterPro" id="IPR036192">
    <property type="entry name" value="Cell_div_ZapA-like_sf"/>
</dbReference>